<keyword evidence="3" id="KW-1185">Reference proteome</keyword>
<evidence type="ECO:0000313" key="2">
    <source>
        <dbReference type="EMBL" id="RKF62076.1"/>
    </source>
</evidence>
<gene>
    <name evidence="2" type="ORF">OnM2_c3122o14</name>
</gene>
<feature type="chain" id="PRO_5019020575" evidence="1">
    <location>
        <begin position="23"/>
        <end position="64"/>
    </location>
</feature>
<sequence length="64" mass="7231">MGWRGVVVVVVLCSKMFYDVLDVLVTHRFVVYNNVPYGTIPSYLALSYSKVAVRNQFLVIDGAF</sequence>
<organism evidence="2 3">
    <name type="scientific">Erysiphe neolycopersici</name>
    <dbReference type="NCBI Taxonomy" id="212602"/>
    <lineage>
        <taxon>Eukaryota</taxon>
        <taxon>Fungi</taxon>
        <taxon>Dikarya</taxon>
        <taxon>Ascomycota</taxon>
        <taxon>Pezizomycotina</taxon>
        <taxon>Leotiomycetes</taxon>
        <taxon>Erysiphales</taxon>
        <taxon>Erysiphaceae</taxon>
        <taxon>Erysiphe</taxon>
    </lineage>
</organism>
<reference evidence="2 3" key="1">
    <citation type="journal article" date="2018" name="BMC Genomics">
        <title>Comparative genome analyses reveal sequence features reflecting distinct modes of host-adaptation between dicot and monocot powdery mildew.</title>
        <authorList>
            <person name="Wu Y."/>
            <person name="Ma X."/>
            <person name="Pan Z."/>
            <person name="Kale S.D."/>
            <person name="Song Y."/>
            <person name="King H."/>
            <person name="Zhang Q."/>
            <person name="Presley C."/>
            <person name="Deng X."/>
            <person name="Wei C.I."/>
            <person name="Xiao S."/>
        </authorList>
    </citation>
    <scope>NUCLEOTIDE SEQUENCE [LARGE SCALE GENOMIC DNA]</scope>
    <source>
        <strain evidence="2">UMSG2</strain>
    </source>
</reference>
<comment type="caution">
    <text evidence="2">The sequence shown here is derived from an EMBL/GenBank/DDBJ whole genome shotgun (WGS) entry which is preliminary data.</text>
</comment>
<evidence type="ECO:0000256" key="1">
    <source>
        <dbReference type="SAM" id="SignalP"/>
    </source>
</evidence>
<protein>
    <submittedName>
        <fullName evidence="2">Uncharacterized protein</fullName>
    </submittedName>
</protein>
<proteinExistence type="predicted"/>
<evidence type="ECO:0000313" key="3">
    <source>
        <dbReference type="Proteomes" id="UP000286134"/>
    </source>
</evidence>
<dbReference type="Proteomes" id="UP000286134">
    <property type="component" value="Unassembled WGS sequence"/>
</dbReference>
<keyword evidence="1" id="KW-0732">Signal</keyword>
<dbReference type="EMBL" id="MCFK01003633">
    <property type="protein sequence ID" value="RKF62076.1"/>
    <property type="molecule type" value="Genomic_DNA"/>
</dbReference>
<name>A0A420HXE7_9PEZI</name>
<accession>A0A420HXE7</accession>
<feature type="signal peptide" evidence="1">
    <location>
        <begin position="1"/>
        <end position="22"/>
    </location>
</feature>
<dbReference type="AlphaFoldDB" id="A0A420HXE7"/>